<accession>A0ABP9P5X9</accession>
<dbReference type="EMBL" id="BAABIA010000003">
    <property type="protein sequence ID" value="GAA5137763.1"/>
    <property type="molecule type" value="Genomic_DNA"/>
</dbReference>
<protein>
    <submittedName>
        <fullName evidence="2">SGNH/GDSL hydrolase family protein</fullName>
    </submittedName>
</protein>
<proteinExistence type="predicted"/>
<name>A0ABP9P5X9_9BACT</name>
<dbReference type="CDD" id="cd01839">
    <property type="entry name" value="SGNH_arylesterase_like"/>
    <property type="match status" value="1"/>
</dbReference>
<organism evidence="2 3">
    <name type="scientific">Prosthecobacter algae</name>
    <dbReference type="NCBI Taxonomy" id="1144682"/>
    <lineage>
        <taxon>Bacteria</taxon>
        <taxon>Pseudomonadati</taxon>
        <taxon>Verrucomicrobiota</taxon>
        <taxon>Verrucomicrobiia</taxon>
        <taxon>Verrucomicrobiales</taxon>
        <taxon>Verrucomicrobiaceae</taxon>
        <taxon>Prosthecobacter</taxon>
    </lineage>
</organism>
<dbReference type="RefSeq" id="WP_345735769.1">
    <property type="nucleotide sequence ID" value="NZ_BAABIA010000003.1"/>
</dbReference>
<dbReference type="Pfam" id="PF13472">
    <property type="entry name" value="Lipase_GDSL_2"/>
    <property type="match status" value="1"/>
</dbReference>
<evidence type="ECO:0000259" key="1">
    <source>
        <dbReference type="Pfam" id="PF13472"/>
    </source>
</evidence>
<dbReference type="SUPFAM" id="SSF52266">
    <property type="entry name" value="SGNH hydrolase"/>
    <property type="match status" value="1"/>
</dbReference>
<dbReference type="InterPro" id="IPR013830">
    <property type="entry name" value="SGNH_hydro"/>
</dbReference>
<reference evidence="3" key="1">
    <citation type="journal article" date="2019" name="Int. J. Syst. Evol. Microbiol.">
        <title>The Global Catalogue of Microorganisms (GCM) 10K type strain sequencing project: providing services to taxonomists for standard genome sequencing and annotation.</title>
        <authorList>
            <consortium name="The Broad Institute Genomics Platform"/>
            <consortium name="The Broad Institute Genome Sequencing Center for Infectious Disease"/>
            <person name="Wu L."/>
            <person name="Ma J."/>
        </authorList>
    </citation>
    <scope>NUCLEOTIDE SEQUENCE [LARGE SCALE GENOMIC DNA]</scope>
    <source>
        <strain evidence="3">JCM 18053</strain>
    </source>
</reference>
<dbReference type="GO" id="GO:0016787">
    <property type="term" value="F:hydrolase activity"/>
    <property type="evidence" value="ECO:0007669"/>
    <property type="project" value="UniProtKB-KW"/>
</dbReference>
<feature type="domain" description="SGNH hydrolase-type esterase" evidence="1">
    <location>
        <begin position="6"/>
        <end position="189"/>
    </location>
</feature>
<dbReference type="Gene3D" id="3.40.50.1110">
    <property type="entry name" value="SGNH hydrolase"/>
    <property type="match status" value="1"/>
</dbReference>
<evidence type="ECO:0000313" key="2">
    <source>
        <dbReference type="EMBL" id="GAA5137763.1"/>
    </source>
</evidence>
<dbReference type="InterPro" id="IPR036514">
    <property type="entry name" value="SGNH_hydro_sf"/>
</dbReference>
<dbReference type="Proteomes" id="UP001499852">
    <property type="component" value="Unassembled WGS sequence"/>
</dbReference>
<gene>
    <name evidence="2" type="ORF">GCM10023213_15140</name>
</gene>
<keyword evidence="2" id="KW-0378">Hydrolase</keyword>
<sequence>MKTILCFGDSNTWGYDPASMTAPYPRRHGPEVRWTGVLARELGADFKVIEEGQNGRTTVHEDPLNICRKGKDYLPACLESQKPLDLVILMLGTNDLKSTFHVPPGEIAAGAGVLARMILASDAGLGNRPPQLLLVCPPLVGDLSGMPDVEAKIPNGAARSAQFPRYYEALAASLKCGFFNSQEVVETSPVDGVHLEAGEHLKLGQALAAAVRGVLG</sequence>
<keyword evidence="3" id="KW-1185">Reference proteome</keyword>
<comment type="caution">
    <text evidence="2">The sequence shown here is derived from an EMBL/GenBank/DDBJ whole genome shotgun (WGS) entry which is preliminary data.</text>
</comment>
<evidence type="ECO:0000313" key="3">
    <source>
        <dbReference type="Proteomes" id="UP001499852"/>
    </source>
</evidence>